<evidence type="ECO:0000256" key="4">
    <source>
        <dbReference type="ARBA" id="ARBA00013531"/>
    </source>
</evidence>
<feature type="transmembrane region" description="Helical" evidence="20">
    <location>
        <begin position="139"/>
        <end position="158"/>
    </location>
</feature>
<evidence type="ECO:0000256" key="5">
    <source>
        <dbReference type="ARBA" id="ARBA00022448"/>
    </source>
</evidence>
<dbReference type="GO" id="GO:0006122">
    <property type="term" value="P:mitochondrial electron transport, ubiquinol to cytochrome c"/>
    <property type="evidence" value="ECO:0007669"/>
    <property type="project" value="TreeGrafter"/>
</dbReference>
<comment type="subcellular location">
    <subcellularLocation>
        <location evidence="2">Mitochondrion inner membrane</location>
        <topology evidence="2">Multi-pass membrane protein</topology>
    </subcellularLocation>
</comment>
<comment type="subunit">
    <text evidence="3">The main subunits of complex b-c1 are: cytochrome b, cytochrome c1 and the Rieske protein.</text>
</comment>
<dbReference type="Pfam" id="PF00033">
    <property type="entry name" value="Cytochrome_B"/>
    <property type="match status" value="1"/>
</dbReference>
<evidence type="ECO:0000256" key="11">
    <source>
        <dbReference type="ARBA" id="ARBA00022982"/>
    </source>
</evidence>
<evidence type="ECO:0000256" key="3">
    <source>
        <dbReference type="ARBA" id="ARBA00011649"/>
    </source>
</evidence>
<comment type="function">
    <text evidence="1 20">Component of the ubiquinol-cytochrome c reductase complex (complex III or cytochrome b-c1 complex) that is part of the mitochondrial respiratory chain. The b-c1 complex mediates electron transfer from ubiquinol to cytochrome c. Contributes to the generation of a proton gradient across the mitochondrial membrane that is then used for ATP synthesis.</text>
</comment>
<dbReference type="InterPro" id="IPR030689">
    <property type="entry name" value="Cytochrome_b"/>
</dbReference>
<keyword evidence="7 20" id="KW-0679">Respiratory chain</keyword>
<feature type="transmembrane region" description="Helical" evidence="20">
    <location>
        <begin position="109"/>
        <end position="133"/>
    </location>
</feature>
<dbReference type="PIRSF" id="PIRSF038885">
    <property type="entry name" value="COB"/>
    <property type="match status" value="1"/>
</dbReference>
<feature type="domain" description="Cytochrome b/b6 N-terminal region profile" evidence="21">
    <location>
        <begin position="1"/>
        <end position="210"/>
    </location>
</feature>
<keyword evidence="13 19" id="KW-0408">Iron</keyword>
<feature type="transmembrane region" description="Helical" evidence="20">
    <location>
        <begin position="78"/>
        <end position="97"/>
    </location>
</feature>
<evidence type="ECO:0000256" key="7">
    <source>
        <dbReference type="ARBA" id="ARBA00022660"/>
    </source>
</evidence>
<dbReference type="PROSITE" id="PS51002">
    <property type="entry name" value="CYTB_NTER"/>
    <property type="match status" value="1"/>
</dbReference>
<dbReference type="GO" id="GO:0016491">
    <property type="term" value="F:oxidoreductase activity"/>
    <property type="evidence" value="ECO:0007669"/>
    <property type="project" value="UniProtKB-UniRule"/>
</dbReference>
<feature type="transmembrane region" description="Helical" evidence="20">
    <location>
        <begin position="288"/>
        <end position="307"/>
    </location>
</feature>
<dbReference type="InterPro" id="IPR048260">
    <property type="entry name" value="Cytochrome_b_C_euk/bac"/>
</dbReference>
<evidence type="ECO:0000256" key="15">
    <source>
        <dbReference type="ARBA" id="ARBA00023128"/>
    </source>
</evidence>
<dbReference type="CDD" id="cd00284">
    <property type="entry name" value="Cytochrome_b_N"/>
    <property type="match status" value="1"/>
</dbReference>
<feature type="transmembrane region" description="Helical" evidence="20">
    <location>
        <begin position="319"/>
        <end position="341"/>
    </location>
</feature>
<name>A0A3G5CUX5_PENSE</name>
<keyword evidence="6 19" id="KW-0349">Heme</keyword>
<feature type="transmembrane region" description="Helical" evidence="20">
    <location>
        <begin position="179"/>
        <end position="201"/>
    </location>
</feature>
<protein>
    <recommendedName>
        <fullName evidence="4 20">Cytochrome b</fullName>
    </recommendedName>
</protein>
<evidence type="ECO:0000256" key="20">
    <source>
        <dbReference type="RuleBase" id="RU362117"/>
    </source>
</evidence>
<evidence type="ECO:0000256" key="2">
    <source>
        <dbReference type="ARBA" id="ARBA00004448"/>
    </source>
</evidence>
<dbReference type="SUPFAM" id="SSF81342">
    <property type="entry name" value="Transmembrane di-heme cytochromes"/>
    <property type="match status" value="1"/>
</dbReference>
<evidence type="ECO:0000256" key="19">
    <source>
        <dbReference type="PIRSR" id="PIRSR038885-2"/>
    </source>
</evidence>
<dbReference type="InterPro" id="IPR016174">
    <property type="entry name" value="Di-haem_cyt_TM"/>
</dbReference>
<evidence type="ECO:0000256" key="6">
    <source>
        <dbReference type="ARBA" id="ARBA00022617"/>
    </source>
</evidence>
<feature type="binding site" description="axial binding residue" evidence="19">
    <location>
        <position position="98"/>
    </location>
    <ligand>
        <name>heme b</name>
        <dbReference type="ChEBI" id="CHEBI:60344"/>
        <label>b566</label>
    </ligand>
    <ligandPart>
        <name>Fe</name>
        <dbReference type="ChEBI" id="CHEBI:18248"/>
    </ligandPart>
</feature>
<evidence type="ECO:0000259" key="21">
    <source>
        <dbReference type="PROSITE" id="PS51002"/>
    </source>
</evidence>
<keyword evidence="11 20" id="KW-0249">Electron transport</keyword>
<dbReference type="GO" id="GO:0005743">
    <property type="term" value="C:mitochondrial inner membrane"/>
    <property type="evidence" value="ECO:0007669"/>
    <property type="project" value="UniProtKB-SubCell"/>
</dbReference>
<comment type="cofactor">
    <cofactor evidence="20">
        <name>heme b</name>
        <dbReference type="ChEBI" id="CHEBI:60344"/>
    </cofactor>
    <text evidence="20">Binds 2 heme groups non-covalently.</text>
</comment>
<feature type="binding site" evidence="18">
    <location>
        <position position="202"/>
    </location>
    <ligand>
        <name>a ubiquinone</name>
        <dbReference type="ChEBI" id="CHEBI:16389"/>
    </ligand>
</feature>
<comment type="cofactor">
    <cofactor evidence="19">
        <name>heme</name>
        <dbReference type="ChEBI" id="CHEBI:30413"/>
    </cofactor>
    <text evidence="19">Binds 2 heme groups non-covalently.</text>
</comment>
<evidence type="ECO:0000256" key="1">
    <source>
        <dbReference type="ARBA" id="ARBA00002566"/>
    </source>
</evidence>
<dbReference type="InterPro" id="IPR048259">
    <property type="entry name" value="Cytochrome_b_N_euk/bac"/>
</dbReference>
<dbReference type="PROSITE" id="PS51003">
    <property type="entry name" value="CYTB_CTER"/>
    <property type="match status" value="1"/>
</dbReference>
<dbReference type="PANTHER" id="PTHR19271:SF16">
    <property type="entry name" value="CYTOCHROME B"/>
    <property type="match status" value="1"/>
</dbReference>
<evidence type="ECO:0000256" key="9">
    <source>
        <dbReference type="ARBA" id="ARBA00022723"/>
    </source>
</evidence>
<keyword evidence="14" id="KW-0830">Ubiquinone</keyword>
<accession>A0A3G5CUX5</accession>
<feature type="binding site" description="axial binding residue" evidence="19">
    <location>
        <position position="84"/>
    </location>
    <ligand>
        <name>heme b</name>
        <dbReference type="ChEBI" id="CHEBI:60344"/>
        <label>b562</label>
    </ligand>
    <ligandPart>
        <name>Fe</name>
        <dbReference type="ChEBI" id="CHEBI:18248"/>
    </ligandPart>
</feature>
<keyword evidence="15 20" id="KW-0496">Mitochondrion</keyword>
<keyword evidence="16 20" id="KW-0472">Membrane</keyword>
<geneLocation type="mitochondrion" evidence="23"/>
<evidence type="ECO:0000256" key="18">
    <source>
        <dbReference type="PIRSR" id="PIRSR038885-1"/>
    </source>
</evidence>
<proteinExistence type="inferred from homology"/>
<gene>
    <name evidence="23" type="primary">cob</name>
</gene>
<dbReference type="InterPro" id="IPR036150">
    <property type="entry name" value="Cyt_b/b6_C_sf"/>
</dbReference>
<dbReference type="CDD" id="cd00290">
    <property type="entry name" value="cytochrome_b_C"/>
    <property type="match status" value="1"/>
</dbReference>
<evidence type="ECO:0000256" key="8">
    <source>
        <dbReference type="ARBA" id="ARBA00022692"/>
    </source>
</evidence>
<feature type="transmembrane region" description="Helical" evidence="20">
    <location>
        <begin position="353"/>
        <end position="373"/>
    </location>
</feature>
<feature type="transmembrane region" description="Helical" evidence="20">
    <location>
        <begin position="37"/>
        <end position="58"/>
    </location>
</feature>
<evidence type="ECO:0000256" key="16">
    <source>
        <dbReference type="ARBA" id="ARBA00023136"/>
    </source>
</evidence>
<dbReference type="InterPro" id="IPR005797">
    <property type="entry name" value="Cyt_b/b6_N"/>
</dbReference>
<feature type="binding site" description="axial binding residue" evidence="19">
    <location>
        <position position="183"/>
    </location>
    <ligand>
        <name>heme b</name>
        <dbReference type="ChEBI" id="CHEBI:60344"/>
        <label>b562</label>
    </ligand>
    <ligandPart>
        <name>Fe</name>
        <dbReference type="ChEBI" id="CHEBI:18248"/>
    </ligandPart>
</feature>
<feature type="transmembrane region" description="Helical" evidence="20">
    <location>
        <begin position="230"/>
        <end position="251"/>
    </location>
</feature>
<dbReference type="AlphaFoldDB" id="A0A3G5CUX5"/>
<feature type="domain" description="Cytochrome b/b6 C-terminal region profile" evidence="22">
    <location>
        <begin position="211"/>
        <end position="378"/>
    </location>
</feature>
<dbReference type="GO" id="GO:0008121">
    <property type="term" value="F:quinol-cytochrome-c reductase activity"/>
    <property type="evidence" value="ECO:0007669"/>
    <property type="project" value="InterPro"/>
</dbReference>
<evidence type="ECO:0000256" key="10">
    <source>
        <dbReference type="ARBA" id="ARBA00022792"/>
    </source>
</evidence>
<evidence type="ECO:0000256" key="14">
    <source>
        <dbReference type="ARBA" id="ARBA00023075"/>
    </source>
</evidence>
<dbReference type="Pfam" id="PF00032">
    <property type="entry name" value="Cytochrom_B_C"/>
    <property type="match status" value="1"/>
</dbReference>
<evidence type="ECO:0000256" key="12">
    <source>
        <dbReference type="ARBA" id="ARBA00022989"/>
    </source>
</evidence>
<keyword evidence="9 19" id="KW-0479">Metal-binding</keyword>
<reference evidence="23" key="1">
    <citation type="submission" date="2018-01" db="EMBL/GenBank/DDBJ databases">
        <title>the complete mitochondrial genome sequence of Penaeus semisulcatus.</title>
        <authorList>
            <person name="Zhong S."/>
        </authorList>
    </citation>
    <scope>NUCLEOTIDE SEQUENCE</scope>
</reference>
<evidence type="ECO:0000256" key="17">
    <source>
        <dbReference type="ARBA" id="ARBA00061233"/>
    </source>
</evidence>
<dbReference type="SUPFAM" id="SSF81648">
    <property type="entry name" value="a domain/subunit of cytochrome bc1 complex (Ubiquinol-cytochrome c reductase)"/>
    <property type="match status" value="1"/>
</dbReference>
<evidence type="ECO:0000259" key="22">
    <source>
        <dbReference type="PROSITE" id="PS51003"/>
    </source>
</evidence>
<feature type="binding site" description="axial binding residue" evidence="19">
    <location>
        <position position="197"/>
    </location>
    <ligand>
        <name>heme b</name>
        <dbReference type="ChEBI" id="CHEBI:60344"/>
        <label>b566</label>
    </ligand>
    <ligandPart>
        <name>Fe</name>
        <dbReference type="ChEBI" id="CHEBI:18248"/>
    </ligandPart>
</feature>
<dbReference type="EMBL" id="MG821354">
    <property type="protein sequence ID" value="AYW16668.1"/>
    <property type="molecule type" value="Genomic_DNA"/>
</dbReference>
<keyword evidence="10" id="KW-0999">Mitochondrion inner membrane</keyword>
<dbReference type="Gene3D" id="1.20.810.10">
    <property type="entry name" value="Cytochrome Bc1 Complex, Chain C"/>
    <property type="match status" value="1"/>
</dbReference>
<keyword evidence="5 20" id="KW-0813">Transport</keyword>
<dbReference type="InterPro" id="IPR027387">
    <property type="entry name" value="Cytb/b6-like_sf"/>
</dbReference>
<comment type="similarity">
    <text evidence="17 20">Belongs to the cytochrome b family.</text>
</comment>
<dbReference type="PANTHER" id="PTHR19271">
    <property type="entry name" value="CYTOCHROME B"/>
    <property type="match status" value="1"/>
</dbReference>
<keyword evidence="8 20" id="KW-0812">Transmembrane</keyword>
<evidence type="ECO:0000313" key="23">
    <source>
        <dbReference type="EMBL" id="AYW16668.1"/>
    </source>
</evidence>
<evidence type="ECO:0000256" key="13">
    <source>
        <dbReference type="ARBA" id="ARBA00023004"/>
    </source>
</evidence>
<sequence length="378" mass="42639">MTMPIRKSHPLFKILNGAVIDLPAPANISTLWNFGSLLGLCLVIQIVTGLFLAMHYTAHVDLAFSSVAHICRDVNYGWLLRTLHANGASFFFICLYMHTGRGIYYGSFLYLHAWSVGVIILLLVMATAFLGYVLPWGQMSFWGATVITNLFSAIPYIGTDLVQWIWGGFAVDNATLTRFFTFHFLFPFIVAAATIIHILFIHQTGSNNPLGIVSNVDKVPFHPYFTFKDITGFIVMLAALILLTLLNPYLLGDPDNFIPANPLVTPAHIQPEWYFLFAYAILRSIPNKLGGVIALVMSILILLILPFTHAAKFRSLTFYPLNQIMFWSLVSIVFLLTWIGARPVEDPYVLTGQILTVLYFSYYILNPLTLIWWDKMLD</sequence>
<dbReference type="GO" id="GO:0045275">
    <property type="term" value="C:respiratory chain complex III"/>
    <property type="evidence" value="ECO:0007669"/>
    <property type="project" value="InterPro"/>
</dbReference>
<organism evidence="23">
    <name type="scientific">Penaeus semisulcatus</name>
    <name type="common">Green tiger prawn</name>
    <dbReference type="NCBI Taxonomy" id="64467"/>
    <lineage>
        <taxon>Eukaryota</taxon>
        <taxon>Metazoa</taxon>
        <taxon>Ecdysozoa</taxon>
        <taxon>Arthropoda</taxon>
        <taxon>Crustacea</taxon>
        <taxon>Multicrustacea</taxon>
        <taxon>Malacostraca</taxon>
        <taxon>Eumalacostraca</taxon>
        <taxon>Eucarida</taxon>
        <taxon>Decapoda</taxon>
        <taxon>Dendrobranchiata</taxon>
        <taxon>Penaeoidea</taxon>
        <taxon>Penaeidae</taxon>
        <taxon>Penaeus</taxon>
    </lineage>
</organism>
<keyword evidence="12 20" id="KW-1133">Transmembrane helix</keyword>
<dbReference type="FunFam" id="1.20.810.10:FF:000002">
    <property type="entry name" value="Cytochrome b"/>
    <property type="match status" value="1"/>
</dbReference>
<dbReference type="GO" id="GO:0046872">
    <property type="term" value="F:metal ion binding"/>
    <property type="evidence" value="ECO:0007669"/>
    <property type="project" value="UniProtKB-UniRule"/>
</dbReference>
<dbReference type="InterPro" id="IPR005798">
    <property type="entry name" value="Cyt_b/b6_C"/>
</dbReference>